<evidence type="ECO:0000256" key="1">
    <source>
        <dbReference type="SAM" id="MobiDB-lite"/>
    </source>
</evidence>
<feature type="compositionally biased region" description="Low complexity" evidence="1">
    <location>
        <begin position="57"/>
        <end position="69"/>
    </location>
</feature>
<feature type="region of interest" description="Disordered" evidence="1">
    <location>
        <begin position="1"/>
        <end position="195"/>
    </location>
</feature>
<dbReference type="Proteomes" id="UP001604277">
    <property type="component" value="Unassembled WGS sequence"/>
</dbReference>
<dbReference type="EMBL" id="JBFOLJ010000005">
    <property type="protein sequence ID" value="KAL2537322.1"/>
    <property type="molecule type" value="Genomic_DNA"/>
</dbReference>
<name>A0ABD1VJD0_9LAMI</name>
<evidence type="ECO:0000313" key="3">
    <source>
        <dbReference type="Proteomes" id="UP001604277"/>
    </source>
</evidence>
<feature type="compositionally biased region" description="Basic residues" evidence="1">
    <location>
        <begin position="1"/>
        <end position="20"/>
    </location>
</feature>
<feature type="compositionally biased region" description="Low complexity" evidence="1">
    <location>
        <begin position="21"/>
        <end position="32"/>
    </location>
</feature>
<gene>
    <name evidence="2" type="ORF">Fot_18713</name>
</gene>
<feature type="region of interest" description="Disordered" evidence="1">
    <location>
        <begin position="216"/>
        <end position="235"/>
    </location>
</feature>
<feature type="compositionally biased region" description="Polar residues" evidence="1">
    <location>
        <begin position="174"/>
        <end position="195"/>
    </location>
</feature>
<feature type="compositionally biased region" description="Pro residues" evidence="1">
    <location>
        <begin position="33"/>
        <end position="56"/>
    </location>
</feature>
<protein>
    <submittedName>
        <fullName evidence="2">Uncharacterized protein</fullName>
    </submittedName>
</protein>
<feature type="compositionally biased region" description="Acidic residues" evidence="1">
    <location>
        <begin position="129"/>
        <end position="149"/>
    </location>
</feature>
<reference evidence="3" key="1">
    <citation type="submission" date="2024-07" db="EMBL/GenBank/DDBJ databases">
        <title>Two chromosome-level genome assemblies of Korean endemic species Abeliophyllum distichum and Forsythia ovata (Oleaceae).</title>
        <authorList>
            <person name="Jang H."/>
        </authorList>
    </citation>
    <scope>NUCLEOTIDE SEQUENCE [LARGE SCALE GENOMIC DNA]</scope>
</reference>
<feature type="compositionally biased region" description="Polar residues" evidence="1">
    <location>
        <begin position="94"/>
        <end position="103"/>
    </location>
</feature>
<evidence type="ECO:0000313" key="2">
    <source>
        <dbReference type="EMBL" id="KAL2537322.1"/>
    </source>
</evidence>
<feature type="compositionally biased region" description="Low complexity" evidence="1">
    <location>
        <begin position="216"/>
        <end position="226"/>
    </location>
</feature>
<keyword evidence="3" id="KW-1185">Reference proteome</keyword>
<organism evidence="2 3">
    <name type="scientific">Forsythia ovata</name>
    <dbReference type="NCBI Taxonomy" id="205694"/>
    <lineage>
        <taxon>Eukaryota</taxon>
        <taxon>Viridiplantae</taxon>
        <taxon>Streptophyta</taxon>
        <taxon>Embryophyta</taxon>
        <taxon>Tracheophyta</taxon>
        <taxon>Spermatophyta</taxon>
        <taxon>Magnoliopsida</taxon>
        <taxon>eudicotyledons</taxon>
        <taxon>Gunneridae</taxon>
        <taxon>Pentapetalae</taxon>
        <taxon>asterids</taxon>
        <taxon>lamiids</taxon>
        <taxon>Lamiales</taxon>
        <taxon>Oleaceae</taxon>
        <taxon>Forsythieae</taxon>
        <taxon>Forsythia</taxon>
    </lineage>
</organism>
<sequence>MTRSKTTTHHPKIRRSRRRGVASATASTVSPASTPPPPPIVSPPPSVAPPLLPPLAPSSSAPQPTAAVSGVPSTAAIPTQVMSQWELDEDAGSDNGTGSQSGSESEDNLRKSPQTKHREEEQQKSGSDFADENVEEEEESMNEEDDNLSAEEFVPVRLSRAQKGKQKIDERSNVSDIPTEHQNFGHPSSDVPTSATHPQLFEQSLLRKARKTSMISSSFGGNSSMSWIETQGEDKGQAEKVESLMVILWNVMGMKKKKNLSG</sequence>
<accession>A0ABD1VJD0</accession>
<dbReference type="AlphaFoldDB" id="A0ABD1VJD0"/>
<proteinExistence type="predicted"/>
<comment type="caution">
    <text evidence="2">The sequence shown here is derived from an EMBL/GenBank/DDBJ whole genome shotgun (WGS) entry which is preliminary data.</text>
</comment>